<reference evidence="3 4" key="1">
    <citation type="submission" date="2017-04" db="EMBL/GenBank/DDBJ databases">
        <authorList>
            <person name="Afonso C.L."/>
            <person name="Miller P.J."/>
            <person name="Scott M.A."/>
            <person name="Spackman E."/>
            <person name="Goraichik I."/>
            <person name="Dimitrov K.M."/>
            <person name="Suarez D.L."/>
            <person name="Swayne D.E."/>
        </authorList>
    </citation>
    <scope>NUCLEOTIDE SEQUENCE [LARGE SCALE GENOMIC DNA]</scope>
    <source>
        <strain evidence="3 4">B5P</strain>
    </source>
</reference>
<feature type="domain" description="CSD" evidence="2">
    <location>
        <begin position="133"/>
        <end position="200"/>
    </location>
</feature>
<proteinExistence type="predicted"/>
<dbReference type="PANTHER" id="PTHR11544">
    <property type="entry name" value="COLD SHOCK DOMAIN CONTAINING PROTEINS"/>
    <property type="match status" value="1"/>
</dbReference>
<dbReference type="InterPro" id="IPR011129">
    <property type="entry name" value="CSD"/>
</dbReference>
<dbReference type="SUPFAM" id="SSF50249">
    <property type="entry name" value="Nucleic acid-binding proteins"/>
    <property type="match status" value="2"/>
</dbReference>
<evidence type="ECO:0000313" key="4">
    <source>
        <dbReference type="Proteomes" id="UP000193083"/>
    </source>
</evidence>
<gene>
    <name evidence="3" type="ORF">SAMN02982922_0299</name>
</gene>
<protein>
    <submittedName>
        <fullName evidence="3">Cold shock protein (Beta-ribbon, CspA family)</fullName>
    </submittedName>
</protein>
<dbReference type="CDD" id="cd04458">
    <property type="entry name" value="CSP_CDS"/>
    <property type="match status" value="2"/>
</dbReference>
<dbReference type="InterPro" id="IPR002059">
    <property type="entry name" value="CSP_DNA-bd"/>
</dbReference>
<evidence type="ECO:0000256" key="1">
    <source>
        <dbReference type="SAM" id="MobiDB-lite"/>
    </source>
</evidence>
<dbReference type="SMART" id="SM00357">
    <property type="entry name" value="CSP"/>
    <property type="match status" value="2"/>
</dbReference>
<dbReference type="PROSITE" id="PS51857">
    <property type="entry name" value="CSD_2"/>
    <property type="match status" value="2"/>
</dbReference>
<dbReference type="GO" id="GO:0003676">
    <property type="term" value="F:nucleic acid binding"/>
    <property type="evidence" value="ECO:0007669"/>
    <property type="project" value="InterPro"/>
</dbReference>
<dbReference type="Gene3D" id="2.40.50.140">
    <property type="entry name" value="Nucleic acid-binding proteins"/>
    <property type="match status" value="2"/>
</dbReference>
<dbReference type="PRINTS" id="PR00050">
    <property type="entry name" value="COLDSHOCK"/>
</dbReference>
<dbReference type="GO" id="GO:0005829">
    <property type="term" value="C:cytosol"/>
    <property type="evidence" value="ECO:0007669"/>
    <property type="project" value="UniProtKB-ARBA"/>
</dbReference>
<accession>A0A1X7MRC6</accession>
<dbReference type="EMBL" id="FXBL01000003">
    <property type="protein sequence ID" value="SMH26523.1"/>
    <property type="molecule type" value="Genomic_DNA"/>
</dbReference>
<dbReference type="AlphaFoldDB" id="A0A1X7MRC6"/>
<sequence length="200" mass="21717">MGKYRDHRERRGKRHGNEQGSFSEQIYEPSYFQDAPGVTPDTVDAEVIWFNAGKGFGFVKLSDGAEAYLHIRVLEAAGSSDLFDGTQLKVTVEKGPRGPQVAKVIDIGVQTPKTPAGMQLAGEATGESDARLESPGTVKWYNPEKGFGFIAPEDGQNNIFVHASALTRSGFSVLEEGQKVIFEAGQGKKGMEVRAIRLAE</sequence>
<evidence type="ECO:0000313" key="3">
    <source>
        <dbReference type="EMBL" id="SMH26523.1"/>
    </source>
</evidence>
<dbReference type="Pfam" id="PF00313">
    <property type="entry name" value="CSD"/>
    <property type="match status" value="2"/>
</dbReference>
<dbReference type="RefSeq" id="WP_085462567.1">
    <property type="nucleotide sequence ID" value="NZ_FXBL01000003.1"/>
</dbReference>
<organism evidence="3 4">
    <name type="scientific">Mesorhizobium australicum</name>
    <dbReference type="NCBI Taxonomy" id="536018"/>
    <lineage>
        <taxon>Bacteria</taxon>
        <taxon>Pseudomonadati</taxon>
        <taxon>Pseudomonadota</taxon>
        <taxon>Alphaproteobacteria</taxon>
        <taxon>Hyphomicrobiales</taxon>
        <taxon>Phyllobacteriaceae</taxon>
        <taxon>Mesorhizobium</taxon>
    </lineage>
</organism>
<dbReference type="OrthoDB" id="9791685at2"/>
<dbReference type="InterPro" id="IPR050181">
    <property type="entry name" value="Cold_shock_domain"/>
</dbReference>
<feature type="region of interest" description="Disordered" evidence="1">
    <location>
        <begin position="1"/>
        <end position="26"/>
    </location>
</feature>
<keyword evidence="4" id="KW-1185">Reference proteome</keyword>
<dbReference type="InterPro" id="IPR012340">
    <property type="entry name" value="NA-bd_OB-fold"/>
</dbReference>
<dbReference type="Proteomes" id="UP000193083">
    <property type="component" value="Unassembled WGS sequence"/>
</dbReference>
<evidence type="ECO:0000259" key="2">
    <source>
        <dbReference type="PROSITE" id="PS51857"/>
    </source>
</evidence>
<feature type="domain" description="CSD" evidence="2">
    <location>
        <begin position="42"/>
        <end position="106"/>
    </location>
</feature>
<name>A0A1X7MRC6_9HYPH</name>